<evidence type="ECO:0000256" key="2">
    <source>
        <dbReference type="SAM" id="MobiDB-lite"/>
    </source>
</evidence>
<accession>A0AAD7L2R6</accession>
<protein>
    <submittedName>
        <fullName evidence="4">NBS-LRR type disease resistance protein</fullName>
    </submittedName>
</protein>
<dbReference type="PANTHER" id="PTHR33463:SF167">
    <property type="entry name" value="PUTATIVE-RELATED"/>
    <property type="match status" value="1"/>
</dbReference>
<evidence type="ECO:0000313" key="4">
    <source>
        <dbReference type="EMBL" id="KAJ7950391.1"/>
    </source>
</evidence>
<keyword evidence="1" id="KW-0611">Plant defense</keyword>
<dbReference type="EMBL" id="JARAOO010000011">
    <property type="protein sequence ID" value="KAJ7950391.1"/>
    <property type="molecule type" value="Genomic_DNA"/>
</dbReference>
<name>A0AAD7L2R6_QUISA</name>
<dbReference type="InterPro" id="IPR057135">
    <property type="entry name" value="At4g27190-like_LRR"/>
</dbReference>
<dbReference type="InterPro" id="IPR050905">
    <property type="entry name" value="Plant_NBS-LRR"/>
</dbReference>
<feature type="domain" description="Disease resistance protein At4g27190-like leucine-rich repeats" evidence="3">
    <location>
        <begin position="253"/>
        <end position="363"/>
    </location>
</feature>
<comment type="caution">
    <text evidence="4">The sequence shown here is derived from an EMBL/GenBank/DDBJ whole genome shotgun (WGS) entry which is preliminary data.</text>
</comment>
<reference evidence="4" key="1">
    <citation type="journal article" date="2023" name="Science">
        <title>Elucidation of the pathway for biosynthesis of saponin adjuvants from the soapbark tree.</title>
        <authorList>
            <person name="Reed J."/>
            <person name="Orme A."/>
            <person name="El-Demerdash A."/>
            <person name="Owen C."/>
            <person name="Martin L.B.B."/>
            <person name="Misra R.C."/>
            <person name="Kikuchi S."/>
            <person name="Rejzek M."/>
            <person name="Martin A.C."/>
            <person name="Harkess A."/>
            <person name="Leebens-Mack J."/>
            <person name="Louveau T."/>
            <person name="Stephenson M.J."/>
            <person name="Osbourn A."/>
        </authorList>
    </citation>
    <scope>NUCLEOTIDE SEQUENCE</scope>
    <source>
        <strain evidence="4">S10</strain>
    </source>
</reference>
<evidence type="ECO:0000313" key="5">
    <source>
        <dbReference type="Proteomes" id="UP001163823"/>
    </source>
</evidence>
<proteinExistence type="predicted"/>
<dbReference type="InterPro" id="IPR032675">
    <property type="entry name" value="LRR_dom_sf"/>
</dbReference>
<organism evidence="4 5">
    <name type="scientific">Quillaja saponaria</name>
    <name type="common">Soap bark tree</name>
    <dbReference type="NCBI Taxonomy" id="32244"/>
    <lineage>
        <taxon>Eukaryota</taxon>
        <taxon>Viridiplantae</taxon>
        <taxon>Streptophyta</taxon>
        <taxon>Embryophyta</taxon>
        <taxon>Tracheophyta</taxon>
        <taxon>Spermatophyta</taxon>
        <taxon>Magnoliopsida</taxon>
        <taxon>eudicotyledons</taxon>
        <taxon>Gunneridae</taxon>
        <taxon>Pentapetalae</taxon>
        <taxon>rosids</taxon>
        <taxon>fabids</taxon>
        <taxon>Fabales</taxon>
        <taxon>Quillajaceae</taxon>
        <taxon>Quillaja</taxon>
    </lineage>
</organism>
<dbReference type="SUPFAM" id="SSF52058">
    <property type="entry name" value="L domain-like"/>
    <property type="match status" value="1"/>
</dbReference>
<dbReference type="AlphaFoldDB" id="A0AAD7L2R6"/>
<dbReference type="KEGG" id="qsa:O6P43_026592"/>
<keyword evidence="5" id="KW-1185">Reference proteome</keyword>
<dbReference type="Gene3D" id="3.80.10.10">
    <property type="entry name" value="Ribonuclease Inhibitor"/>
    <property type="match status" value="1"/>
</dbReference>
<evidence type="ECO:0000256" key="1">
    <source>
        <dbReference type="ARBA" id="ARBA00022821"/>
    </source>
</evidence>
<evidence type="ECO:0000259" key="3">
    <source>
        <dbReference type="Pfam" id="PF23247"/>
    </source>
</evidence>
<dbReference type="Proteomes" id="UP001163823">
    <property type="component" value="Chromosome 11"/>
</dbReference>
<gene>
    <name evidence="4" type="ORF">O6P43_026592</name>
</gene>
<dbReference type="PANTHER" id="PTHR33463">
    <property type="entry name" value="NB-ARC DOMAIN-CONTAINING PROTEIN-RELATED"/>
    <property type="match status" value="1"/>
</dbReference>
<feature type="region of interest" description="Disordered" evidence="2">
    <location>
        <begin position="409"/>
        <end position="549"/>
    </location>
</feature>
<feature type="compositionally biased region" description="Basic and acidic residues" evidence="2">
    <location>
        <begin position="409"/>
        <end position="500"/>
    </location>
</feature>
<feature type="compositionally biased region" description="Basic and acidic residues" evidence="2">
    <location>
        <begin position="525"/>
        <end position="534"/>
    </location>
</feature>
<sequence>MLENLFPPSIAKGLEQLEDIVVRSCGLEFLVAQDAKPEEQPSIVGFEFPRLISLTLSRLPKLRGCYPGRHSVEWPMLRNLVVFRCDSLEIFRSENESSKETFRNSQLEDTIDGQQPLISIEKVVPNLKKMAVNGKDITKLCHDQSRPDLFRKIEILHLLCFFEDQSILFPFTFLKRIPNLNTLIVGWSDFKVLFPSEELDKDCTLTLQKLRSLTLESLDNFECIWDGDSTLPNILENLEYLQLRKCSSLIKLAFFSISLRNLKSLEVSDCRGLMNLMTFPIAKSLINLETMKIINCESMEEIVANEEDEKGIVNHEIVFEKLETLQLDSLPRLTSFCRGSNCALNFPALELVIVTQCPVMTTFSPGVIRAPLLKVIYQIEGVDKRYWNADLNTIIDMIFKETVNKKKDKEKKGVREGVQKDETEDATTKEEEKGEEGAMKKAEEGMWTEEKGAEEDGKEEEGKVDDTETKEEGKKLAEETQVDDKGGHKGNEGDQNKKPDSPSQNLDELKSNKRKGMVPSTSEPSKLDKNKETKIIPSLSKLPSTAPSSVGVDLSFTWQPSQASYTSSNTDEFIGATDVAGPVTSTTEAKATNTTDLVTLSTSIMEVGVPQNLSHETAKTISCGEIASSSSTQAFIPYTSVDNTSPVLTQVTAVLTPIPTMHTESPTPAVQPQSSVNSHLLPTGSSIQMAATIPSTPITDMAMFRGLGLLHKKFIPLLEEAMSKHPELWTRRPQEYSNEFSLWGFHALGRVLEFLRTVRIRDITSERKREFSRLWLELGAFGFDLTWLEPSYRKVMTCSVDEPKIKRFEELKGEVISLAKDLREKVVVVEDKLVKVMTELTKDLREKVVVVEDKLVKVMTELTEASKNLTNPDYVLDTGEKIELLVDKT</sequence>
<dbReference type="Pfam" id="PF23247">
    <property type="entry name" value="LRR_RPS2"/>
    <property type="match status" value="1"/>
</dbReference>